<evidence type="ECO:0000256" key="3">
    <source>
        <dbReference type="PIRSR" id="PIRSR000106-2"/>
    </source>
</evidence>
<reference evidence="7 8" key="1">
    <citation type="submission" date="2019-08" db="EMBL/GenBank/DDBJ databases">
        <title>The genome sequence of a newly discovered highly antifungal drug resistant Aspergillus species, Aspergillus tanneri NIH 1004.</title>
        <authorList>
            <person name="Mounaud S."/>
            <person name="Singh I."/>
            <person name="Joardar V."/>
            <person name="Pakala S."/>
            <person name="Pakala S."/>
            <person name="Venepally P."/>
            <person name="Chung J.K."/>
            <person name="Losada L."/>
            <person name="Nierman W.C."/>
        </authorList>
    </citation>
    <scope>NUCLEOTIDE SEQUENCE [LARGE SCALE GENOMIC DNA]</scope>
    <source>
        <strain evidence="7 8">NIH1004</strain>
    </source>
</reference>
<dbReference type="InterPro" id="IPR046346">
    <property type="entry name" value="Aminoacid_DH-like_N_sf"/>
</dbReference>
<dbReference type="Proteomes" id="UP000324241">
    <property type="component" value="Unassembled WGS sequence"/>
</dbReference>
<keyword evidence="4" id="KW-0479">Metal-binding</keyword>
<dbReference type="Pfam" id="PF00390">
    <property type="entry name" value="malic"/>
    <property type="match status" value="1"/>
</dbReference>
<dbReference type="InterPro" id="IPR012302">
    <property type="entry name" value="Malic_NAD-bd"/>
</dbReference>
<dbReference type="GO" id="GO:0046872">
    <property type="term" value="F:metal ion binding"/>
    <property type="evidence" value="ECO:0007669"/>
    <property type="project" value="UniProtKB-KW"/>
</dbReference>
<keyword evidence="2" id="KW-0520">NAD</keyword>
<evidence type="ECO:0000313" key="8">
    <source>
        <dbReference type="Proteomes" id="UP000324241"/>
    </source>
</evidence>
<dbReference type="PANTHER" id="PTHR23406:SF34">
    <property type="entry name" value="NAD-DEPENDENT MALIC ENZYME, MITOCHONDRIAL"/>
    <property type="match status" value="1"/>
</dbReference>
<feature type="domain" description="Malic enzyme N-terminal" evidence="6">
    <location>
        <begin position="1"/>
        <end position="81"/>
    </location>
</feature>
<dbReference type="EMBL" id="QUQM01000007">
    <property type="protein sequence ID" value="KAA8645550.1"/>
    <property type="molecule type" value="Genomic_DNA"/>
</dbReference>
<dbReference type="SUPFAM" id="SSF53223">
    <property type="entry name" value="Aminoacid dehydrogenase-like, N-terminal domain"/>
    <property type="match status" value="1"/>
</dbReference>
<feature type="binding site" evidence="4">
    <location>
        <position position="90"/>
    </location>
    <ligand>
        <name>a divalent metal cation</name>
        <dbReference type="ChEBI" id="CHEBI:60240"/>
    </ligand>
</feature>
<dbReference type="RefSeq" id="XP_033424911.1">
    <property type="nucleotide sequence ID" value="XM_033571596.1"/>
</dbReference>
<dbReference type="PIRSF" id="PIRSF000106">
    <property type="entry name" value="ME"/>
    <property type="match status" value="1"/>
</dbReference>
<dbReference type="GO" id="GO:0005739">
    <property type="term" value="C:mitochondrion"/>
    <property type="evidence" value="ECO:0007669"/>
    <property type="project" value="TreeGrafter"/>
</dbReference>
<dbReference type="Gene3D" id="3.40.50.10380">
    <property type="entry name" value="Malic enzyme, N-terminal domain"/>
    <property type="match status" value="1"/>
</dbReference>
<accession>A0A5M9MJN9</accession>
<comment type="similarity">
    <text evidence="1">Belongs to the malic enzymes family.</text>
</comment>
<dbReference type="InterPro" id="IPR037062">
    <property type="entry name" value="Malic_N_dom_sf"/>
</dbReference>
<proteinExistence type="inferred from homology"/>
<evidence type="ECO:0000259" key="6">
    <source>
        <dbReference type="SMART" id="SM01274"/>
    </source>
</evidence>
<gene>
    <name evidence="7" type="primary">MEN-1</name>
    <name evidence="7" type="ORF">ATNIH1004_006969</name>
</gene>
<dbReference type="VEuPathDB" id="FungiDB:EYZ11_012863"/>
<sequence>MQSIVHPSRQLPVVLDCGTDNKSLLNDELYLGLRQQRVRGKEYDDFVDNFVTTARKMFPRAYIHFEDVGLHNASRLLDKFRPYVPCFNDDIQETGCVTLAALMAAFHFMSGLGIAEQISDAIVIETGQSKSDAPKHIWYSFSGVWKSRSFAQISGRSAYTSPSSVCTNDDQWPQWRVLDLFSVVKEVKPHVLIGTSTKPRAFTEEIIRELGKHVERLISFPLRYKAWIATGSPLPAVERNGEKYEVAECNNSTCFPDIGLGAVALTAPSPALQNPNLPLLPGVEDVRETRVAIVKAVIQTAVQEVEAQEQTIPTDDADLE</sequence>
<dbReference type="Gene3D" id="3.40.50.720">
    <property type="entry name" value="NAD(P)-binding Rossmann-like Domain"/>
    <property type="match status" value="1"/>
</dbReference>
<comment type="cofactor">
    <cofactor evidence="4">
        <name>Mg(2+)</name>
        <dbReference type="ChEBI" id="CHEBI:18420"/>
    </cofactor>
    <cofactor evidence="4">
        <name>Mn(2+)</name>
        <dbReference type="ChEBI" id="CHEBI:29035"/>
    </cofactor>
    <text evidence="4">Divalent metal cations. Prefers magnesium or manganese.</text>
</comment>
<organism evidence="7 8">
    <name type="scientific">Aspergillus tanneri</name>
    <dbReference type="NCBI Taxonomy" id="1220188"/>
    <lineage>
        <taxon>Eukaryota</taxon>
        <taxon>Fungi</taxon>
        <taxon>Dikarya</taxon>
        <taxon>Ascomycota</taxon>
        <taxon>Pezizomycotina</taxon>
        <taxon>Eurotiomycetes</taxon>
        <taxon>Eurotiomycetidae</taxon>
        <taxon>Eurotiales</taxon>
        <taxon>Aspergillaceae</taxon>
        <taxon>Aspergillus</taxon>
        <taxon>Aspergillus subgen. Circumdati</taxon>
    </lineage>
</organism>
<feature type="binding site" evidence="4">
    <location>
        <position position="67"/>
    </location>
    <ligand>
        <name>a divalent metal cation</name>
        <dbReference type="ChEBI" id="CHEBI:60240"/>
    </ligand>
</feature>
<evidence type="ECO:0000259" key="5">
    <source>
        <dbReference type="SMART" id="SM00919"/>
    </source>
</evidence>
<dbReference type="Pfam" id="PF03949">
    <property type="entry name" value="Malic_M"/>
    <property type="match status" value="1"/>
</dbReference>
<name>A0A5M9MJN9_9EURO</name>
<feature type="binding site" evidence="3">
    <location>
        <position position="250"/>
    </location>
    <ligand>
        <name>(S)-malate</name>
        <dbReference type="ChEBI" id="CHEBI:15589"/>
    </ligand>
</feature>
<dbReference type="GO" id="GO:0004471">
    <property type="term" value="F:malate dehydrogenase (decarboxylating) (NAD+) activity"/>
    <property type="evidence" value="ECO:0007669"/>
    <property type="project" value="TreeGrafter"/>
</dbReference>
<feature type="binding site" evidence="4">
    <location>
        <position position="66"/>
    </location>
    <ligand>
        <name>a divalent metal cation</name>
        <dbReference type="ChEBI" id="CHEBI:60240"/>
    </ligand>
</feature>
<dbReference type="GO" id="GO:0005829">
    <property type="term" value="C:cytosol"/>
    <property type="evidence" value="ECO:0007669"/>
    <property type="project" value="TreeGrafter"/>
</dbReference>
<comment type="caution">
    <text evidence="7">The sequence shown here is derived from an EMBL/GenBank/DDBJ whole genome shotgun (WGS) entry which is preliminary data.</text>
</comment>
<evidence type="ECO:0000313" key="7">
    <source>
        <dbReference type="EMBL" id="KAA8645550.1"/>
    </source>
</evidence>
<dbReference type="AlphaFoldDB" id="A0A5M9MJN9"/>
<feature type="domain" description="Malic enzyme NAD-binding" evidence="5">
    <location>
        <begin position="91"/>
        <end position="302"/>
    </location>
</feature>
<evidence type="ECO:0000256" key="1">
    <source>
        <dbReference type="ARBA" id="ARBA00008785"/>
    </source>
</evidence>
<dbReference type="InterPro" id="IPR012301">
    <property type="entry name" value="Malic_N_dom"/>
</dbReference>
<dbReference type="SUPFAM" id="SSF51735">
    <property type="entry name" value="NAD(P)-binding Rossmann-fold domains"/>
    <property type="match status" value="1"/>
</dbReference>
<dbReference type="GeneID" id="54329671"/>
<dbReference type="SMART" id="SM00919">
    <property type="entry name" value="Malic_M"/>
    <property type="match status" value="1"/>
</dbReference>
<dbReference type="InterPro" id="IPR036291">
    <property type="entry name" value="NAD(P)-bd_dom_sf"/>
</dbReference>
<dbReference type="SMART" id="SM01274">
    <property type="entry name" value="malic"/>
    <property type="match status" value="1"/>
</dbReference>
<dbReference type="InterPro" id="IPR001891">
    <property type="entry name" value="Malic_OxRdtase"/>
</dbReference>
<evidence type="ECO:0000256" key="2">
    <source>
        <dbReference type="ARBA" id="ARBA00023027"/>
    </source>
</evidence>
<dbReference type="PRINTS" id="PR00072">
    <property type="entry name" value="MALOXRDTASE"/>
</dbReference>
<dbReference type="PANTHER" id="PTHR23406">
    <property type="entry name" value="MALIC ENZYME-RELATED"/>
    <property type="match status" value="1"/>
</dbReference>
<evidence type="ECO:0000256" key="4">
    <source>
        <dbReference type="PIRSR" id="PIRSR000106-3"/>
    </source>
</evidence>
<dbReference type="OrthoDB" id="5365701at2759"/>
<protein>
    <submittedName>
        <fullName evidence="7">Malic enzyme</fullName>
    </submittedName>
</protein>
<dbReference type="GO" id="GO:0006108">
    <property type="term" value="P:malate metabolic process"/>
    <property type="evidence" value="ECO:0007669"/>
    <property type="project" value="TreeGrafter"/>
</dbReference>
<dbReference type="GO" id="GO:0051287">
    <property type="term" value="F:NAD binding"/>
    <property type="evidence" value="ECO:0007669"/>
    <property type="project" value="InterPro"/>
</dbReference>